<dbReference type="GO" id="GO:0030170">
    <property type="term" value="F:pyridoxal phosphate binding"/>
    <property type="evidence" value="ECO:0007669"/>
    <property type="project" value="InterPro"/>
</dbReference>
<dbReference type="OrthoDB" id="9807885at2"/>
<dbReference type="InterPro" id="IPR050103">
    <property type="entry name" value="Class-III_PLP-dep_AT"/>
</dbReference>
<dbReference type="STRING" id="649638.Trad_1401"/>
<keyword evidence="4 8" id="KW-0808">Transferase</keyword>
<dbReference type="PROSITE" id="PS00600">
    <property type="entry name" value="AA_TRANSFER_CLASS_3"/>
    <property type="match status" value="1"/>
</dbReference>
<dbReference type="GO" id="GO:0003992">
    <property type="term" value="F:N2-acetyl-L-ornithine:2-oxoglutarate 5-aminotransferase activity"/>
    <property type="evidence" value="ECO:0007669"/>
    <property type="project" value="UniProtKB-EC"/>
</dbReference>
<dbReference type="InterPro" id="IPR015424">
    <property type="entry name" value="PyrdxlP-dep_Trfase"/>
</dbReference>
<name>D7CX15_TRURR</name>
<evidence type="ECO:0000256" key="6">
    <source>
        <dbReference type="ARBA" id="ARBA00029440"/>
    </source>
</evidence>
<dbReference type="InterPro" id="IPR005814">
    <property type="entry name" value="Aminotrans_3"/>
</dbReference>
<dbReference type="NCBIfam" id="TIGR00707">
    <property type="entry name" value="argD"/>
    <property type="match status" value="1"/>
</dbReference>
<dbReference type="KEGG" id="tra:Trad_1401"/>
<sequence>MSQTQTKTQEILARDAEHHTGLWKPDVVFTHGDGVKLYDAEGREYLDCMAGIAVASIGHGNKRLARAVAEQAEKLIICSQAHANDARVRFYELLFSFVPPELGLTRVFMANSGSEVNEAALKWARAATGRRGFVAARRGFSGRTLGVLGLTWEPKYREPFAPSPYPVTFVGYNNVSELEAAVTDETAAVFLEPVQGEGGMHPATPEFLEAARALSRERGALLIMDEVQSGVGRTGKFLATEHYGVAPDMVTLAKGLGGGVPIGALLMTDEVARAMPPGGHGTTFGGNALASAAAAAVLEELRARGLIENAAEVGAYFQERLRALPAPQIRTVRGLGLMIGVEFKLKVAPIVAALRGAGVLVINAGATVIRFVPPLTITRAEVDEVVARLGRVLEAQAVNPA</sequence>
<keyword evidence="2 8" id="KW-0032">Aminotransferase</keyword>
<dbReference type="PIRSF" id="PIRSF000521">
    <property type="entry name" value="Transaminase_4ab_Lys_Orn"/>
    <property type="match status" value="1"/>
</dbReference>
<evidence type="ECO:0000256" key="2">
    <source>
        <dbReference type="ARBA" id="ARBA00022576"/>
    </source>
</evidence>
<accession>D7CX15</accession>
<evidence type="ECO:0000256" key="7">
    <source>
        <dbReference type="RuleBase" id="RU003560"/>
    </source>
</evidence>
<dbReference type="FunFam" id="3.40.640.10:FF:000004">
    <property type="entry name" value="Acetylornithine aminotransferase"/>
    <property type="match status" value="1"/>
</dbReference>
<dbReference type="Proteomes" id="UP000000379">
    <property type="component" value="Chromosome"/>
</dbReference>
<evidence type="ECO:0000256" key="5">
    <source>
        <dbReference type="ARBA" id="ARBA00022898"/>
    </source>
</evidence>
<gene>
    <name evidence="8" type="ordered locus">Trad_1401</name>
</gene>
<dbReference type="EMBL" id="CP002049">
    <property type="protein sequence ID" value="ADI14523.1"/>
    <property type="molecule type" value="Genomic_DNA"/>
</dbReference>
<dbReference type="Gene3D" id="3.40.640.10">
    <property type="entry name" value="Type I PLP-dependent aspartate aminotransferase-like (Major domain)"/>
    <property type="match status" value="1"/>
</dbReference>
<comment type="similarity">
    <text evidence="7">Belongs to the class-III pyridoxal-phosphate-dependent aminotransferase family.</text>
</comment>
<keyword evidence="5 7" id="KW-0663">Pyridoxal phosphate</keyword>
<evidence type="ECO:0000256" key="4">
    <source>
        <dbReference type="ARBA" id="ARBA00022679"/>
    </source>
</evidence>
<dbReference type="RefSeq" id="WP_013177893.1">
    <property type="nucleotide sequence ID" value="NC_014221.1"/>
</dbReference>
<evidence type="ECO:0000256" key="1">
    <source>
        <dbReference type="ARBA" id="ARBA00001933"/>
    </source>
</evidence>
<dbReference type="InterPro" id="IPR015422">
    <property type="entry name" value="PyrdxlP-dep_Trfase_small"/>
</dbReference>
<dbReference type="HOGENOM" id="CLU_016922_10_0_0"/>
<keyword evidence="3" id="KW-0028">Amino-acid biosynthesis</keyword>
<dbReference type="AlphaFoldDB" id="D7CX15"/>
<evidence type="ECO:0000313" key="9">
    <source>
        <dbReference type="Proteomes" id="UP000000379"/>
    </source>
</evidence>
<dbReference type="EC" id="2.6.1.11" evidence="8"/>
<dbReference type="InterPro" id="IPR015421">
    <property type="entry name" value="PyrdxlP-dep_Trfase_major"/>
</dbReference>
<evidence type="ECO:0000313" key="8">
    <source>
        <dbReference type="EMBL" id="ADI14523.1"/>
    </source>
</evidence>
<dbReference type="InterPro" id="IPR004636">
    <property type="entry name" value="AcOrn/SuccOrn_fam"/>
</dbReference>
<keyword evidence="9" id="KW-1185">Reference proteome</keyword>
<dbReference type="InterPro" id="IPR049704">
    <property type="entry name" value="Aminotrans_3_PPA_site"/>
</dbReference>
<protein>
    <submittedName>
        <fullName evidence="8">Acetylornithine and succinylornithine aminotransferase</fullName>
        <ecNumber evidence="8">2.6.1.11</ecNumber>
    </submittedName>
</protein>
<dbReference type="GO" id="GO:0042802">
    <property type="term" value="F:identical protein binding"/>
    <property type="evidence" value="ECO:0007669"/>
    <property type="project" value="TreeGrafter"/>
</dbReference>
<reference evidence="8 9" key="2">
    <citation type="journal article" date="2011" name="Stand. Genomic Sci.">
        <title>Complete genome sequence of Truepera radiovictrix type strain (RQ-24).</title>
        <authorList>
            <person name="Ivanova N."/>
            <person name="Rohde C."/>
            <person name="Munk C."/>
            <person name="Nolan M."/>
            <person name="Lucas S."/>
            <person name="Del Rio T.G."/>
            <person name="Tice H."/>
            <person name="Deshpande S."/>
            <person name="Cheng J.F."/>
            <person name="Tapia R."/>
            <person name="Han C."/>
            <person name="Goodwin L."/>
            <person name="Pitluck S."/>
            <person name="Liolios K."/>
            <person name="Mavromatis K."/>
            <person name="Mikhailova N."/>
            <person name="Pati A."/>
            <person name="Chen A."/>
            <person name="Palaniappan K."/>
            <person name="Land M."/>
            <person name="Hauser L."/>
            <person name="Chang Y.J."/>
            <person name="Jeffries C.D."/>
            <person name="Brambilla E."/>
            <person name="Rohde M."/>
            <person name="Goker M."/>
            <person name="Tindall B.J."/>
            <person name="Woyke T."/>
            <person name="Bristow J."/>
            <person name="Eisen J.A."/>
            <person name="Markowitz V."/>
            <person name="Hugenholtz P."/>
            <person name="Kyrpides N.C."/>
            <person name="Klenk H.P."/>
            <person name="Lapidus A."/>
        </authorList>
    </citation>
    <scope>NUCLEOTIDE SEQUENCE [LARGE SCALE GENOMIC DNA]</scope>
    <source>
        <strain evidence="9">DSM 17093 / CIP 108686 / LMG 22925 / RQ-24</strain>
    </source>
</reference>
<organism evidence="8 9">
    <name type="scientific">Truepera radiovictrix (strain DSM 17093 / CIP 108686 / LMG 22925 / RQ-24)</name>
    <dbReference type="NCBI Taxonomy" id="649638"/>
    <lineage>
        <taxon>Bacteria</taxon>
        <taxon>Thermotogati</taxon>
        <taxon>Deinococcota</taxon>
        <taxon>Deinococci</taxon>
        <taxon>Trueperales</taxon>
        <taxon>Trueperaceae</taxon>
        <taxon>Truepera</taxon>
    </lineage>
</organism>
<dbReference type="Pfam" id="PF00202">
    <property type="entry name" value="Aminotran_3"/>
    <property type="match status" value="1"/>
</dbReference>
<proteinExistence type="inferred from homology"/>
<comment type="pathway">
    <text evidence="6">Amino-acid biosynthesis.</text>
</comment>
<dbReference type="Gene3D" id="3.90.1150.10">
    <property type="entry name" value="Aspartate Aminotransferase, domain 1"/>
    <property type="match status" value="1"/>
</dbReference>
<evidence type="ECO:0000256" key="3">
    <source>
        <dbReference type="ARBA" id="ARBA00022605"/>
    </source>
</evidence>
<dbReference type="CDD" id="cd00610">
    <property type="entry name" value="OAT_like"/>
    <property type="match status" value="1"/>
</dbReference>
<dbReference type="SUPFAM" id="SSF53383">
    <property type="entry name" value="PLP-dependent transferases"/>
    <property type="match status" value="1"/>
</dbReference>
<dbReference type="eggNOG" id="COG4992">
    <property type="taxonomic scope" value="Bacteria"/>
</dbReference>
<dbReference type="PANTHER" id="PTHR11986">
    <property type="entry name" value="AMINOTRANSFERASE CLASS III"/>
    <property type="match status" value="1"/>
</dbReference>
<reference evidence="9" key="1">
    <citation type="submission" date="2010-05" db="EMBL/GenBank/DDBJ databases">
        <title>The complete genome of Truepera radiovictris DSM 17093.</title>
        <authorList>
            <consortium name="US DOE Joint Genome Institute (JGI-PGF)"/>
            <person name="Lucas S."/>
            <person name="Copeland A."/>
            <person name="Lapidus A."/>
            <person name="Glavina del Rio T."/>
            <person name="Dalin E."/>
            <person name="Tice H."/>
            <person name="Bruce D."/>
            <person name="Goodwin L."/>
            <person name="Pitluck S."/>
            <person name="Kyrpides N."/>
            <person name="Mavromatis K."/>
            <person name="Ovchinnikova G."/>
            <person name="Munk A.C."/>
            <person name="Detter J.C."/>
            <person name="Han C."/>
            <person name="Tapia R."/>
            <person name="Land M."/>
            <person name="Hauser L."/>
            <person name="Markowitz V."/>
            <person name="Cheng J.-F."/>
            <person name="Hugenholtz P."/>
            <person name="Woyke T."/>
            <person name="Wu D."/>
            <person name="Tindall B."/>
            <person name="Pomrenke H.G."/>
            <person name="Brambilla E."/>
            <person name="Klenk H.-P."/>
            <person name="Eisen J.A."/>
        </authorList>
    </citation>
    <scope>NUCLEOTIDE SEQUENCE [LARGE SCALE GENOMIC DNA]</scope>
    <source>
        <strain evidence="9">DSM 17093 / CIP 108686 / LMG 22925 / RQ-24</strain>
    </source>
</reference>
<dbReference type="GO" id="GO:0006526">
    <property type="term" value="P:L-arginine biosynthetic process"/>
    <property type="evidence" value="ECO:0007669"/>
    <property type="project" value="UniProtKB-ARBA"/>
</dbReference>
<dbReference type="PANTHER" id="PTHR11986:SF79">
    <property type="entry name" value="ACETYLORNITHINE AMINOTRANSFERASE, MITOCHONDRIAL"/>
    <property type="match status" value="1"/>
</dbReference>
<comment type="cofactor">
    <cofactor evidence="1">
        <name>pyridoxal 5'-phosphate</name>
        <dbReference type="ChEBI" id="CHEBI:597326"/>
    </cofactor>
</comment>